<evidence type="ECO:0000313" key="3">
    <source>
        <dbReference type="EMBL" id="AOZ05383.1"/>
    </source>
</evidence>
<dbReference type="InterPro" id="IPR027383">
    <property type="entry name" value="Znf_put"/>
</dbReference>
<dbReference type="EMBL" id="CP017754">
    <property type="protein sequence ID" value="AOZ05383.1"/>
    <property type="molecule type" value="Genomic_DNA"/>
</dbReference>
<protein>
    <recommendedName>
        <fullName evidence="2">Putative zinc-finger domain-containing protein</fullName>
    </recommendedName>
</protein>
<feature type="region of interest" description="Disordered" evidence="1">
    <location>
        <begin position="95"/>
        <end position="130"/>
    </location>
</feature>
<proteinExistence type="predicted"/>
<keyword evidence="4" id="KW-1185">Reference proteome</keyword>
<dbReference type="InterPro" id="IPR041916">
    <property type="entry name" value="Anti_sigma_zinc_sf"/>
</dbReference>
<dbReference type="Pfam" id="PF13490">
    <property type="entry name" value="zf-HC2"/>
    <property type="match status" value="1"/>
</dbReference>
<evidence type="ECO:0000256" key="1">
    <source>
        <dbReference type="SAM" id="MobiDB-lite"/>
    </source>
</evidence>
<dbReference type="RefSeq" id="WP_071068727.1">
    <property type="nucleotide sequence ID" value="NZ_CP017754.1"/>
</dbReference>
<dbReference type="Proteomes" id="UP000177515">
    <property type="component" value="Chromosome 1"/>
</dbReference>
<organism evidence="3 4">
    <name type="scientific">Cupriavidus malaysiensis</name>
    <dbReference type="NCBI Taxonomy" id="367825"/>
    <lineage>
        <taxon>Bacteria</taxon>
        <taxon>Pseudomonadati</taxon>
        <taxon>Pseudomonadota</taxon>
        <taxon>Betaproteobacteria</taxon>
        <taxon>Burkholderiales</taxon>
        <taxon>Burkholderiaceae</taxon>
        <taxon>Cupriavidus</taxon>
    </lineage>
</organism>
<accession>A0A1D9HZY1</accession>
<sequence>MECRDARALLQAGADDELGAADSLRLEQHLDGCPGCRTELQALRALRAAVREGAPYYRADAALRARLLAALPGGVAIPQAVPAATAAVHTTAHGATENAPHDATHGIPERGSGVPAEHARPAPAPARQPARARPRWLHWLRWFDWPPAANAAMAALTVATLSLGLVRYAQLGPQADSLANALVDSHVRALLSGRSYDVASSDRHTVKPWFNGRLDYAPPVYDLATHGFPLVGGRLDHVAGRTVAVLVYRRNLHPIDVFVLPADAARQAGAMPVLRDGYVLESWRAGDMRLWAVSDAGAPELRGLREAWLQAYEADMAASGDTPR</sequence>
<evidence type="ECO:0000313" key="4">
    <source>
        <dbReference type="Proteomes" id="UP000177515"/>
    </source>
</evidence>
<feature type="compositionally biased region" description="Basic and acidic residues" evidence="1">
    <location>
        <begin position="99"/>
        <end position="108"/>
    </location>
</feature>
<dbReference type="Gene3D" id="1.10.10.1320">
    <property type="entry name" value="Anti-sigma factor, zinc-finger domain"/>
    <property type="match status" value="1"/>
</dbReference>
<gene>
    <name evidence="3" type="ORF">BKK80_05865</name>
</gene>
<reference evidence="3 4" key="1">
    <citation type="submission" date="2016-10" db="EMBL/GenBank/DDBJ databases">
        <title>Complete genome sequences of three Cupriavidus strains isolated from various Malaysian environments.</title>
        <authorList>
            <person name="Abdullah A.A.-A."/>
            <person name="Shafie N.A.H."/>
            <person name="Lau N.S."/>
        </authorList>
    </citation>
    <scope>NUCLEOTIDE SEQUENCE [LARGE SCALE GENOMIC DNA]</scope>
    <source>
        <strain evidence="3 4">USMAA1020</strain>
    </source>
</reference>
<feature type="domain" description="Putative zinc-finger" evidence="2">
    <location>
        <begin position="3"/>
        <end position="37"/>
    </location>
</feature>
<name>A0A1D9HZY1_9BURK</name>
<evidence type="ECO:0000259" key="2">
    <source>
        <dbReference type="Pfam" id="PF13490"/>
    </source>
</evidence>